<name>A0A0D2WJC5_CAPO3</name>
<dbReference type="Pfam" id="PF13519">
    <property type="entry name" value="VWA_2"/>
    <property type="match status" value="1"/>
</dbReference>
<feature type="domain" description="VWFA" evidence="6">
    <location>
        <begin position="5"/>
        <end position="187"/>
    </location>
</feature>
<keyword evidence="3 7" id="KW-0647">Proteasome</keyword>
<dbReference type="PROSITE" id="PS50330">
    <property type="entry name" value="UIM"/>
    <property type="match status" value="2"/>
</dbReference>
<dbReference type="OMA" id="QMSMQDQ"/>
<feature type="compositionally biased region" description="Low complexity" evidence="5">
    <location>
        <begin position="326"/>
        <end position="335"/>
    </location>
</feature>
<evidence type="ECO:0000256" key="5">
    <source>
        <dbReference type="SAM" id="MobiDB-lite"/>
    </source>
</evidence>
<evidence type="ECO:0000313" key="7">
    <source>
        <dbReference type="EMBL" id="KJE89463.1"/>
    </source>
</evidence>
<dbReference type="Proteomes" id="UP000008743">
    <property type="component" value="Unassembled WGS sequence"/>
</dbReference>
<dbReference type="PROSITE" id="PS50234">
    <property type="entry name" value="VWFA"/>
    <property type="match status" value="1"/>
</dbReference>
<dbReference type="InterPro" id="IPR003903">
    <property type="entry name" value="UIM_dom"/>
</dbReference>
<dbReference type="PANTHER" id="PTHR10223:SF0">
    <property type="entry name" value="26S PROTEASOME NON-ATPASE REGULATORY SUBUNIT 4"/>
    <property type="match status" value="1"/>
</dbReference>
<dbReference type="Pfam" id="PF02809">
    <property type="entry name" value="UIM"/>
    <property type="match status" value="3"/>
</dbReference>
<comment type="similarity">
    <text evidence="1">Belongs to the proteasome subunit S5A family.</text>
</comment>
<keyword evidence="2" id="KW-0677">Repeat</keyword>
<dbReference type="FunFam" id="3.40.50.410:FF:000005">
    <property type="entry name" value="26S proteasome non-ATPase regulatory subunit 4"/>
    <property type="match status" value="1"/>
</dbReference>
<dbReference type="PANTHER" id="PTHR10223">
    <property type="entry name" value="26S PROTEASOME NON-ATPASE REGULATORY SUBUNIT 4"/>
    <property type="match status" value="1"/>
</dbReference>
<evidence type="ECO:0000259" key="6">
    <source>
        <dbReference type="PROSITE" id="PS50234"/>
    </source>
</evidence>
<dbReference type="Gene3D" id="3.40.50.410">
    <property type="entry name" value="von Willebrand factor, type A domain"/>
    <property type="match status" value="1"/>
</dbReference>
<proteinExistence type="inferred from homology"/>
<sequence>MVKEATIVCIDNSEWMRNGDYIPTRREAQHDAVVLVCELKMEQDAESSVGILAAAGKPEMVVNLTSNMGHIITNMHTVKLRDQISLSSAINVATLALKHRGNKDQRQRIMAFVGSPVTELEADLVKLGKKLKKNNIALDIINFGEEAENTLKLEALIAAVNKDANSHLITVPPGPHVLSNIVMSSPLFMSEDGNPMRGIPGGDGAGSGGGFEFGVDPSLDPELALALRVSMEEERQRQEAESRRAGGAPAGDAQPAAAAPVPMSQDDDEAALLAQALSMSVGGNPTEAPMSMDTMSEDEQLALAVQMSMAAGAESAASASQPAAAASTSIAPNPATSMMDPSFLNSVLGSLPGVDPSDPRIQSVLGAIATGVPPAKPKDPKAEEDDSDKPQ</sequence>
<accession>A0A0D2WJC5</accession>
<feature type="compositionally biased region" description="Acidic residues" evidence="5">
    <location>
        <begin position="382"/>
        <end position="391"/>
    </location>
</feature>
<evidence type="ECO:0000313" key="8">
    <source>
        <dbReference type="Proteomes" id="UP000008743"/>
    </source>
</evidence>
<protein>
    <recommendedName>
        <fullName evidence="4">26S proteasome regulatory subunit RPN10</fullName>
    </recommendedName>
</protein>
<dbReference type="GO" id="GO:0043161">
    <property type="term" value="P:proteasome-mediated ubiquitin-dependent protein catabolic process"/>
    <property type="evidence" value="ECO:0007669"/>
    <property type="project" value="TreeGrafter"/>
</dbReference>
<dbReference type="eggNOG" id="KOG2884">
    <property type="taxonomic scope" value="Eukaryota"/>
</dbReference>
<dbReference type="CDD" id="cd22297">
    <property type="entry name" value="PSMD4_RAZUL"/>
    <property type="match status" value="1"/>
</dbReference>
<feature type="region of interest" description="Disordered" evidence="5">
    <location>
        <begin position="326"/>
        <end position="391"/>
    </location>
</feature>
<gene>
    <name evidence="7" type="ORF">CAOG_000927</name>
</gene>
<dbReference type="STRING" id="595528.A0A0D2WJC5"/>
<dbReference type="InterPro" id="IPR027040">
    <property type="entry name" value="PSMD4"/>
</dbReference>
<dbReference type="GO" id="GO:0005634">
    <property type="term" value="C:nucleus"/>
    <property type="evidence" value="ECO:0007669"/>
    <property type="project" value="TreeGrafter"/>
</dbReference>
<dbReference type="GO" id="GO:0008540">
    <property type="term" value="C:proteasome regulatory particle, base subcomplex"/>
    <property type="evidence" value="ECO:0007669"/>
    <property type="project" value="TreeGrafter"/>
</dbReference>
<feature type="compositionally biased region" description="Basic and acidic residues" evidence="5">
    <location>
        <begin position="231"/>
        <end position="244"/>
    </location>
</feature>
<dbReference type="Gene3D" id="1.10.287.3990">
    <property type="match status" value="1"/>
</dbReference>
<dbReference type="RefSeq" id="XP_004365798.1">
    <property type="nucleotide sequence ID" value="XM_004365741.2"/>
</dbReference>
<dbReference type="PhylomeDB" id="A0A0D2WJC5"/>
<dbReference type="FunCoup" id="A0A0D2WJC5">
    <property type="interactions" value="505"/>
</dbReference>
<evidence type="ECO:0000256" key="3">
    <source>
        <dbReference type="ARBA" id="ARBA00022942"/>
    </source>
</evidence>
<feature type="compositionally biased region" description="Low complexity" evidence="5">
    <location>
        <begin position="245"/>
        <end position="260"/>
    </location>
</feature>
<evidence type="ECO:0000256" key="4">
    <source>
        <dbReference type="ARBA" id="ARBA00044341"/>
    </source>
</evidence>
<dbReference type="InParanoid" id="A0A0D2WJC5"/>
<feature type="region of interest" description="Disordered" evidence="5">
    <location>
        <begin position="231"/>
        <end position="267"/>
    </location>
</feature>
<dbReference type="InterPro" id="IPR002035">
    <property type="entry name" value="VWF_A"/>
</dbReference>
<dbReference type="OrthoDB" id="1731724at2759"/>
<keyword evidence="8" id="KW-1185">Reference proteome</keyword>
<evidence type="ECO:0000256" key="1">
    <source>
        <dbReference type="ARBA" id="ARBA00005574"/>
    </source>
</evidence>
<dbReference type="EMBL" id="KE346360">
    <property type="protein sequence ID" value="KJE89463.1"/>
    <property type="molecule type" value="Genomic_DNA"/>
</dbReference>
<dbReference type="AlphaFoldDB" id="A0A0D2WJC5"/>
<organism evidence="7 8">
    <name type="scientific">Capsaspora owczarzaki (strain ATCC 30864)</name>
    <dbReference type="NCBI Taxonomy" id="595528"/>
    <lineage>
        <taxon>Eukaryota</taxon>
        <taxon>Filasterea</taxon>
        <taxon>Capsaspora</taxon>
    </lineage>
</organism>
<dbReference type="InterPro" id="IPR036465">
    <property type="entry name" value="vWFA_dom_sf"/>
</dbReference>
<dbReference type="SUPFAM" id="SSF53300">
    <property type="entry name" value="vWA-like"/>
    <property type="match status" value="1"/>
</dbReference>
<dbReference type="GO" id="GO:0005829">
    <property type="term" value="C:cytosol"/>
    <property type="evidence" value="ECO:0007669"/>
    <property type="project" value="TreeGrafter"/>
</dbReference>
<dbReference type="InterPro" id="IPR049590">
    <property type="entry name" value="PSMD4_RAZUL-like"/>
</dbReference>
<evidence type="ECO:0000256" key="2">
    <source>
        <dbReference type="ARBA" id="ARBA00022737"/>
    </source>
</evidence>
<reference evidence="8" key="1">
    <citation type="submission" date="2011-02" db="EMBL/GenBank/DDBJ databases">
        <title>The Genome Sequence of Capsaspora owczarzaki ATCC 30864.</title>
        <authorList>
            <person name="Russ C."/>
            <person name="Cuomo C."/>
            <person name="Burger G."/>
            <person name="Gray M.W."/>
            <person name="Holland P.W.H."/>
            <person name="King N."/>
            <person name="Lang F.B.F."/>
            <person name="Roger A.J."/>
            <person name="Ruiz-Trillo I."/>
            <person name="Young S.K."/>
            <person name="Zeng Q."/>
            <person name="Gargeya S."/>
            <person name="Alvarado L."/>
            <person name="Berlin A."/>
            <person name="Chapman S.B."/>
            <person name="Chen Z."/>
            <person name="Freedman E."/>
            <person name="Gellesch M."/>
            <person name="Goldberg J."/>
            <person name="Griggs A."/>
            <person name="Gujja S."/>
            <person name="Heilman E."/>
            <person name="Heiman D."/>
            <person name="Howarth C."/>
            <person name="Mehta T."/>
            <person name="Neiman D."/>
            <person name="Pearson M."/>
            <person name="Roberts A."/>
            <person name="Saif S."/>
            <person name="Shea T."/>
            <person name="Shenoy N."/>
            <person name="Sisk P."/>
            <person name="Stolte C."/>
            <person name="Sykes S."/>
            <person name="White J."/>
            <person name="Yandava C."/>
            <person name="Haas B."/>
            <person name="Nusbaum C."/>
            <person name="Birren B."/>
        </authorList>
    </citation>
    <scope>NUCLEOTIDE SEQUENCE</scope>
    <source>
        <strain evidence="8">ATCC 30864</strain>
    </source>
</reference>
<dbReference type="GO" id="GO:0031593">
    <property type="term" value="F:polyubiquitin modification-dependent protein binding"/>
    <property type="evidence" value="ECO:0007669"/>
    <property type="project" value="TreeGrafter"/>
</dbReference>
<dbReference type="SMART" id="SM00726">
    <property type="entry name" value="UIM"/>
    <property type="match status" value="3"/>
</dbReference>